<reference evidence="1" key="2">
    <citation type="journal article" date="2014" name="ISME J.">
        <title>Microbial stratification in low pH oxic and suboxic macroscopic growths along an acid mine drainage.</title>
        <authorList>
            <person name="Mendez-Garcia C."/>
            <person name="Mesa V."/>
            <person name="Sprenger R.R."/>
            <person name="Richter M."/>
            <person name="Diez M.S."/>
            <person name="Solano J."/>
            <person name="Bargiela R."/>
            <person name="Golyshina O.V."/>
            <person name="Manteca A."/>
            <person name="Ramos J.L."/>
            <person name="Gallego J.R."/>
            <person name="Llorente I."/>
            <person name="Martins Dos Santos V.A."/>
            <person name="Jensen O.N."/>
            <person name="Pelaez A.I."/>
            <person name="Sanchez J."/>
            <person name="Ferrer M."/>
        </authorList>
    </citation>
    <scope>NUCLEOTIDE SEQUENCE</scope>
</reference>
<gene>
    <name evidence="1" type="ORF">B1A_18687</name>
</gene>
<comment type="caution">
    <text evidence="1">The sequence shown here is derived from an EMBL/GenBank/DDBJ whole genome shotgun (WGS) entry which is preliminary data.</text>
</comment>
<evidence type="ECO:0000313" key="1">
    <source>
        <dbReference type="EMBL" id="EQD34444.1"/>
    </source>
</evidence>
<accession>T1A020</accession>
<organism evidence="1">
    <name type="scientific">mine drainage metagenome</name>
    <dbReference type="NCBI Taxonomy" id="410659"/>
    <lineage>
        <taxon>unclassified sequences</taxon>
        <taxon>metagenomes</taxon>
        <taxon>ecological metagenomes</taxon>
    </lineage>
</organism>
<feature type="non-terminal residue" evidence="1">
    <location>
        <position position="1"/>
    </location>
</feature>
<protein>
    <submittedName>
        <fullName evidence="1">NADPH-dependent FMN reductase</fullName>
    </submittedName>
</protein>
<sequence>NAAPRAQHADAALRETLRTMSAVIVEAASISIPLLGANLTDAGMAEAASVSGAIRGALADLQRAVLALQLG</sequence>
<proteinExistence type="predicted"/>
<name>T1A020_9ZZZZ</name>
<reference evidence="1" key="1">
    <citation type="submission" date="2013-08" db="EMBL/GenBank/DDBJ databases">
        <authorList>
            <person name="Mendez C."/>
            <person name="Richter M."/>
            <person name="Ferrer M."/>
            <person name="Sanchez J."/>
        </authorList>
    </citation>
    <scope>NUCLEOTIDE SEQUENCE</scope>
</reference>
<dbReference type="AlphaFoldDB" id="T1A020"/>
<dbReference type="EMBL" id="AUZX01013791">
    <property type="protein sequence ID" value="EQD34444.1"/>
    <property type="molecule type" value="Genomic_DNA"/>
</dbReference>